<dbReference type="PANTHER" id="PTHR34220">
    <property type="entry name" value="SENSOR HISTIDINE KINASE YPDA"/>
    <property type="match status" value="1"/>
</dbReference>
<reference evidence="3 4" key="1">
    <citation type="submission" date="2020-01" db="EMBL/GenBank/DDBJ databases">
        <title>Spongiivirga citrea KCTC 32990T.</title>
        <authorList>
            <person name="Wang G."/>
        </authorList>
    </citation>
    <scope>NUCLEOTIDE SEQUENCE [LARGE SCALE GENOMIC DNA]</scope>
    <source>
        <strain evidence="3 4">KCTC 32990</strain>
    </source>
</reference>
<dbReference type="PANTHER" id="PTHR34220:SF7">
    <property type="entry name" value="SENSOR HISTIDINE KINASE YPDA"/>
    <property type="match status" value="1"/>
</dbReference>
<feature type="transmembrane region" description="Helical" evidence="1">
    <location>
        <begin position="5"/>
        <end position="23"/>
    </location>
</feature>
<evidence type="ECO:0000256" key="1">
    <source>
        <dbReference type="SAM" id="Phobius"/>
    </source>
</evidence>
<dbReference type="InterPro" id="IPR010559">
    <property type="entry name" value="Sig_transdc_His_kin_internal"/>
</dbReference>
<dbReference type="Proteomes" id="UP000474296">
    <property type="component" value="Unassembled WGS sequence"/>
</dbReference>
<accession>A0A6M0CKM4</accession>
<keyword evidence="4" id="KW-1185">Reference proteome</keyword>
<dbReference type="Gene3D" id="3.30.565.10">
    <property type="entry name" value="Histidine kinase-like ATPase, C-terminal domain"/>
    <property type="match status" value="1"/>
</dbReference>
<keyword evidence="1" id="KW-0812">Transmembrane</keyword>
<organism evidence="3 4">
    <name type="scientific">Spongiivirga citrea</name>
    <dbReference type="NCBI Taxonomy" id="1481457"/>
    <lineage>
        <taxon>Bacteria</taxon>
        <taxon>Pseudomonadati</taxon>
        <taxon>Bacteroidota</taxon>
        <taxon>Flavobacteriia</taxon>
        <taxon>Flavobacteriales</taxon>
        <taxon>Flavobacteriaceae</taxon>
        <taxon>Spongiivirga</taxon>
    </lineage>
</organism>
<dbReference type="Pfam" id="PF06580">
    <property type="entry name" value="His_kinase"/>
    <property type="match status" value="1"/>
</dbReference>
<protein>
    <recommendedName>
        <fullName evidence="2">Signal transduction histidine kinase internal region domain-containing protein</fullName>
    </recommendedName>
</protein>
<dbReference type="GO" id="GO:0000155">
    <property type="term" value="F:phosphorelay sensor kinase activity"/>
    <property type="evidence" value="ECO:0007669"/>
    <property type="project" value="InterPro"/>
</dbReference>
<keyword evidence="1" id="KW-0472">Membrane</keyword>
<dbReference type="GO" id="GO:0016020">
    <property type="term" value="C:membrane"/>
    <property type="evidence" value="ECO:0007669"/>
    <property type="project" value="InterPro"/>
</dbReference>
<dbReference type="EMBL" id="JAABOQ010000002">
    <property type="protein sequence ID" value="NER16399.1"/>
    <property type="molecule type" value="Genomic_DNA"/>
</dbReference>
<dbReference type="AlphaFoldDB" id="A0A6M0CKM4"/>
<keyword evidence="1" id="KW-1133">Transmembrane helix</keyword>
<sequence length="335" mass="38378">MRNYLLVILTGSILGICVLYYLAFSEGVTKVSALAYIYAAFTGALTGVSVTFLSKFLDNKIKWQSQTGSRLITGIILNAVFSFVLINLIIKLYSLVHELTLNEEVLNFFKIKLAILVVIIIILYSILYFTFYSYNYYHHEQISALTVERKQIDLQLDALKSQLSPHFLFNNLNTISALYLKDKTKAVHFIRKMGICYQYTLNTYHQVLMSLSNELTLVTSYYELLQTRFENQLKISIRVDDALLKKQVPALSIQMLVENAIKHNKIVKNELLEIDIVTIEDTIQVSNNITVSPDSVESFKVGLANIEKRYKLINGDKITYEQGIDFRVILPLIDE</sequence>
<feature type="transmembrane region" description="Helical" evidence="1">
    <location>
        <begin position="113"/>
        <end position="134"/>
    </location>
</feature>
<dbReference type="InterPro" id="IPR036890">
    <property type="entry name" value="HATPase_C_sf"/>
</dbReference>
<proteinExistence type="predicted"/>
<evidence type="ECO:0000259" key="2">
    <source>
        <dbReference type="Pfam" id="PF06580"/>
    </source>
</evidence>
<dbReference type="RefSeq" id="WP_164029674.1">
    <property type="nucleotide sequence ID" value="NZ_JAABOQ010000002.1"/>
</dbReference>
<feature type="transmembrane region" description="Helical" evidence="1">
    <location>
        <begin position="35"/>
        <end position="54"/>
    </location>
</feature>
<feature type="domain" description="Signal transduction histidine kinase internal region" evidence="2">
    <location>
        <begin position="155"/>
        <end position="233"/>
    </location>
</feature>
<dbReference type="InterPro" id="IPR050640">
    <property type="entry name" value="Bact_2-comp_sensor_kinase"/>
</dbReference>
<comment type="caution">
    <text evidence="3">The sequence shown here is derived from an EMBL/GenBank/DDBJ whole genome shotgun (WGS) entry which is preliminary data.</text>
</comment>
<gene>
    <name evidence="3" type="ORF">GWK10_04215</name>
</gene>
<feature type="transmembrane region" description="Helical" evidence="1">
    <location>
        <begin position="75"/>
        <end position="93"/>
    </location>
</feature>
<name>A0A6M0CKM4_9FLAO</name>
<evidence type="ECO:0000313" key="4">
    <source>
        <dbReference type="Proteomes" id="UP000474296"/>
    </source>
</evidence>
<evidence type="ECO:0000313" key="3">
    <source>
        <dbReference type="EMBL" id="NER16399.1"/>
    </source>
</evidence>